<evidence type="ECO:0000313" key="3">
    <source>
        <dbReference type="Proteomes" id="UP000326396"/>
    </source>
</evidence>
<protein>
    <submittedName>
        <fullName evidence="2">Uncharacterized protein</fullName>
    </submittedName>
</protein>
<evidence type="ECO:0000256" key="1">
    <source>
        <dbReference type="SAM" id="Phobius"/>
    </source>
</evidence>
<dbReference type="AlphaFoldDB" id="A0A5N6MK61"/>
<reference evidence="2 3" key="1">
    <citation type="submission" date="2019-05" db="EMBL/GenBank/DDBJ databases">
        <title>Mikania micrantha, genome provides insights into the molecular mechanism of rapid growth.</title>
        <authorList>
            <person name="Liu B."/>
        </authorList>
    </citation>
    <scope>NUCLEOTIDE SEQUENCE [LARGE SCALE GENOMIC DNA]</scope>
    <source>
        <strain evidence="2">NLD-2019</strain>
        <tissue evidence="2">Leaf</tissue>
    </source>
</reference>
<organism evidence="2 3">
    <name type="scientific">Mikania micrantha</name>
    <name type="common">bitter vine</name>
    <dbReference type="NCBI Taxonomy" id="192012"/>
    <lineage>
        <taxon>Eukaryota</taxon>
        <taxon>Viridiplantae</taxon>
        <taxon>Streptophyta</taxon>
        <taxon>Embryophyta</taxon>
        <taxon>Tracheophyta</taxon>
        <taxon>Spermatophyta</taxon>
        <taxon>Magnoliopsida</taxon>
        <taxon>eudicotyledons</taxon>
        <taxon>Gunneridae</taxon>
        <taxon>Pentapetalae</taxon>
        <taxon>asterids</taxon>
        <taxon>campanulids</taxon>
        <taxon>Asterales</taxon>
        <taxon>Asteraceae</taxon>
        <taxon>Asteroideae</taxon>
        <taxon>Heliantheae alliance</taxon>
        <taxon>Eupatorieae</taxon>
        <taxon>Mikania</taxon>
    </lineage>
</organism>
<sequence length="93" mass="10069">MKTKGRFDEDEPMTSTTTPFVIENTRPQSTIDHPLSLSISDSQILVLPSDAQGLCAFAHGLPSLGIILCVVAPLLSSFARLHWLLKGSRFGTS</sequence>
<feature type="transmembrane region" description="Helical" evidence="1">
    <location>
        <begin position="56"/>
        <end position="79"/>
    </location>
</feature>
<keyword evidence="3" id="KW-1185">Reference proteome</keyword>
<keyword evidence="1" id="KW-0812">Transmembrane</keyword>
<dbReference type="Proteomes" id="UP000326396">
    <property type="component" value="Linkage Group LG5"/>
</dbReference>
<keyword evidence="1" id="KW-1133">Transmembrane helix</keyword>
<dbReference type="EMBL" id="SZYD01000015">
    <property type="protein sequence ID" value="KAD3640466.1"/>
    <property type="molecule type" value="Genomic_DNA"/>
</dbReference>
<proteinExistence type="predicted"/>
<accession>A0A5N6MK61</accession>
<keyword evidence="1" id="KW-0472">Membrane</keyword>
<evidence type="ECO:0000313" key="2">
    <source>
        <dbReference type="EMBL" id="KAD3640466.1"/>
    </source>
</evidence>
<name>A0A5N6MK61_9ASTR</name>
<gene>
    <name evidence="2" type="ORF">E3N88_29689</name>
</gene>
<comment type="caution">
    <text evidence="2">The sequence shown here is derived from an EMBL/GenBank/DDBJ whole genome shotgun (WGS) entry which is preliminary data.</text>
</comment>